<dbReference type="eggNOG" id="KOG2504">
    <property type="taxonomic scope" value="Eukaryota"/>
</dbReference>
<reference evidence="4" key="3">
    <citation type="submission" date="2015-06" db="UniProtKB">
        <authorList>
            <consortium name="EnsemblMetazoa"/>
        </authorList>
    </citation>
    <scope>IDENTIFICATION</scope>
</reference>
<feature type="transmembrane region" description="Helical" evidence="2">
    <location>
        <begin position="28"/>
        <end position="51"/>
    </location>
</feature>
<organism evidence="4 5">
    <name type="scientific">Helobdella robusta</name>
    <name type="common">Californian leech</name>
    <dbReference type="NCBI Taxonomy" id="6412"/>
    <lineage>
        <taxon>Eukaryota</taxon>
        <taxon>Metazoa</taxon>
        <taxon>Spiralia</taxon>
        <taxon>Lophotrochozoa</taxon>
        <taxon>Annelida</taxon>
        <taxon>Clitellata</taxon>
        <taxon>Hirudinea</taxon>
        <taxon>Rhynchobdellida</taxon>
        <taxon>Glossiphoniidae</taxon>
        <taxon>Helobdella</taxon>
    </lineage>
</organism>
<dbReference type="GO" id="GO:0008028">
    <property type="term" value="F:monocarboxylic acid transmembrane transporter activity"/>
    <property type="evidence" value="ECO:0000318"/>
    <property type="project" value="GO_Central"/>
</dbReference>
<feature type="transmembrane region" description="Helical" evidence="2">
    <location>
        <begin position="376"/>
        <end position="398"/>
    </location>
</feature>
<gene>
    <name evidence="4" type="primary">20212769</name>
    <name evidence="3" type="ORF">HELRODRAFT_193770</name>
</gene>
<feature type="compositionally biased region" description="Polar residues" evidence="1">
    <location>
        <begin position="262"/>
        <end position="278"/>
    </location>
</feature>
<dbReference type="HOGENOM" id="CLU_513181_0_0_1"/>
<dbReference type="InterPro" id="IPR050327">
    <property type="entry name" value="Proton-linked_MCT"/>
</dbReference>
<feature type="transmembrane region" description="Helical" evidence="2">
    <location>
        <begin position="429"/>
        <end position="454"/>
    </location>
</feature>
<reference evidence="5" key="1">
    <citation type="submission" date="2012-12" db="EMBL/GenBank/DDBJ databases">
        <authorList>
            <person name="Hellsten U."/>
            <person name="Grimwood J."/>
            <person name="Chapman J.A."/>
            <person name="Shapiro H."/>
            <person name="Aerts A."/>
            <person name="Otillar R.P."/>
            <person name="Terry A.Y."/>
            <person name="Boore J.L."/>
            <person name="Simakov O."/>
            <person name="Marletaz F."/>
            <person name="Cho S.-J."/>
            <person name="Edsinger-Gonzales E."/>
            <person name="Havlak P."/>
            <person name="Kuo D.-H."/>
            <person name="Larsson T."/>
            <person name="Lv J."/>
            <person name="Arendt D."/>
            <person name="Savage R."/>
            <person name="Osoegawa K."/>
            <person name="de Jong P."/>
            <person name="Lindberg D.R."/>
            <person name="Seaver E.C."/>
            <person name="Weisblat D.A."/>
            <person name="Putnam N.H."/>
            <person name="Grigoriev I.V."/>
            <person name="Rokhsar D.S."/>
        </authorList>
    </citation>
    <scope>NUCLEOTIDE SEQUENCE</scope>
</reference>
<feature type="transmembrane region" description="Helical" evidence="2">
    <location>
        <begin position="405"/>
        <end position="423"/>
    </location>
</feature>
<proteinExistence type="predicted"/>
<dbReference type="GO" id="GO:0015718">
    <property type="term" value="P:monocarboxylic acid transport"/>
    <property type="evidence" value="ECO:0000318"/>
    <property type="project" value="GO_Central"/>
</dbReference>
<feature type="compositionally biased region" description="Polar residues" evidence="1">
    <location>
        <begin position="229"/>
        <end position="249"/>
    </location>
</feature>
<dbReference type="SUPFAM" id="SSF103473">
    <property type="entry name" value="MFS general substrate transporter"/>
    <property type="match status" value="1"/>
</dbReference>
<dbReference type="InParanoid" id="T1FVC3"/>
<dbReference type="PANTHER" id="PTHR11360">
    <property type="entry name" value="MONOCARBOXYLATE TRANSPORTER"/>
    <property type="match status" value="1"/>
</dbReference>
<evidence type="ECO:0000313" key="3">
    <source>
        <dbReference type="EMBL" id="ESN94728.1"/>
    </source>
</evidence>
<evidence type="ECO:0000256" key="1">
    <source>
        <dbReference type="SAM" id="MobiDB-lite"/>
    </source>
</evidence>
<dbReference type="InterPro" id="IPR036259">
    <property type="entry name" value="MFS_trans_sf"/>
</dbReference>
<dbReference type="EnsemblMetazoa" id="HelroT193770">
    <property type="protein sequence ID" value="HelroP193770"/>
    <property type="gene ID" value="HelroG193770"/>
</dbReference>
<dbReference type="GeneID" id="20212769"/>
<dbReference type="Proteomes" id="UP000015101">
    <property type="component" value="Unassembled WGS sequence"/>
</dbReference>
<evidence type="ECO:0000313" key="4">
    <source>
        <dbReference type="EnsemblMetazoa" id="HelroP193770"/>
    </source>
</evidence>
<evidence type="ECO:0008006" key="6">
    <source>
        <dbReference type="Google" id="ProtNLM"/>
    </source>
</evidence>
<protein>
    <recommendedName>
        <fullName evidence="6">Major facilitator superfamily (MFS) profile domain-containing protein</fullName>
    </recommendedName>
</protein>
<dbReference type="EMBL" id="AMQM01007079">
    <property type="status" value="NOT_ANNOTATED_CDS"/>
    <property type="molecule type" value="Genomic_DNA"/>
</dbReference>
<dbReference type="KEGG" id="hro:HELRODRAFT_193770"/>
<sequence length="531" mass="58305">MVAGTSTGMIVISCIVASQQYFTKKRTIAGGLVAGGFSMGSVAAGLLMRFVNHFYPWQYGLVIFAGLALQMAVISAFAFRPFIPDPANQNFHRRTNEERNLFYEQLRDAVRTTPYKHQLFVLGDFNARMGTDHILWDRVLARNGVGRKNSNGTMLLEFSTEHNLAVTNTVFQQAGRRKTNVLPCSDENENEHNAGDMNEDYDVIIVSKPTDNPKSSPTSPTPEDASDGVQHNNDDLSSNNETIKNIGGSTKNGGPLKIGTASIENTTSHNKSAITSDGAQKGGEYEKLQPLTTTTLQKFQPASTTTNPTWRRKSRTPVIPPNLTTLQLFTRLFLFPPLTLYILSNLFTHVGMTTFLQHSPKRALGFGIKPHLVAMWPVYTALTHGGSKIICGLIANVLKWDNLTLYTIALLLTGICQLLIPLCTTYTDIIIQAVIESFFLGCYLSVMSTVVVDLVGVEHVAKSQGLLALFVGIASTISTPFSGFLFDVTGNYDLTFYVSGVTYAVGFILCACALVIRKKQNITSHHQSPFR</sequence>
<keyword evidence="2" id="KW-0812">Transmembrane</keyword>
<dbReference type="OrthoDB" id="6156371at2759"/>
<dbReference type="InterPro" id="IPR036691">
    <property type="entry name" value="Endo/exonu/phosph_ase_sf"/>
</dbReference>
<feature type="transmembrane region" description="Helical" evidence="2">
    <location>
        <begin position="57"/>
        <end position="79"/>
    </location>
</feature>
<dbReference type="AlphaFoldDB" id="T1FVC3"/>
<dbReference type="CTD" id="20212769"/>
<feature type="compositionally biased region" description="Polar residues" evidence="1">
    <location>
        <begin position="209"/>
        <end position="218"/>
    </location>
</feature>
<evidence type="ECO:0000313" key="5">
    <source>
        <dbReference type="Proteomes" id="UP000015101"/>
    </source>
</evidence>
<dbReference type="Pfam" id="PF07690">
    <property type="entry name" value="MFS_1"/>
    <property type="match status" value="1"/>
</dbReference>
<keyword evidence="2" id="KW-1133">Transmembrane helix</keyword>
<dbReference type="Gene3D" id="1.20.1250.20">
    <property type="entry name" value="MFS general substrate transporter like domains"/>
    <property type="match status" value="2"/>
</dbReference>
<keyword evidence="5" id="KW-1185">Reference proteome</keyword>
<feature type="transmembrane region" description="Helical" evidence="2">
    <location>
        <begin position="466"/>
        <end position="488"/>
    </location>
</feature>
<reference evidence="3 5" key="2">
    <citation type="journal article" date="2013" name="Nature">
        <title>Insights into bilaterian evolution from three spiralian genomes.</title>
        <authorList>
            <person name="Simakov O."/>
            <person name="Marletaz F."/>
            <person name="Cho S.J."/>
            <person name="Edsinger-Gonzales E."/>
            <person name="Havlak P."/>
            <person name="Hellsten U."/>
            <person name="Kuo D.H."/>
            <person name="Larsson T."/>
            <person name="Lv J."/>
            <person name="Arendt D."/>
            <person name="Savage R."/>
            <person name="Osoegawa K."/>
            <person name="de Jong P."/>
            <person name="Grimwood J."/>
            <person name="Chapman J.A."/>
            <person name="Shapiro H."/>
            <person name="Aerts A."/>
            <person name="Otillar R.P."/>
            <person name="Terry A.Y."/>
            <person name="Boore J.L."/>
            <person name="Grigoriev I.V."/>
            <person name="Lindberg D.R."/>
            <person name="Seaver E.C."/>
            <person name="Weisblat D.A."/>
            <person name="Putnam N.H."/>
            <person name="Rokhsar D.S."/>
        </authorList>
    </citation>
    <scope>NUCLEOTIDE SEQUENCE</scope>
</reference>
<dbReference type="FunFam" id="1.20.1250.20:FF:000850">
    <property type="entry name" value="Uncharacterized protein"/>
    <property type="match status" value="1"/>
</dbReference>
<name>T1FVC3_HELRO</name>
<keyword evidence="2" id="KW-0472">Membrane</keyword>
<feature type="transmembrane region" description="Helical" evidence="2">
    <location>
        <begin position="494"/>
        <end position="516"/>
    </location>
</feature>
<dbReference type="EMBL" id="KB097563">
    <property type="protein sequence ID" value="ESN94728.1"/>
    <property type="molecule type" value="Genomic_DNA"/>
</dbReference>
<dbReference type="PANTHER" id="PTHR11360:SF260">
    <property type="entry name" value="MFS DOMAIN-CONTAINING PROTEIN"/>
    <property type="match status" value="1"/>
</dbReference>
<feature type="transmembrane region" description="Helical" evidence="2">
    <location>
        <begin position="332"/>
        <end position="356"/>
    </location>
</feature>
<dbReference type="InterPro" id="IPR011701">
    <property type="entry name" value="MFS"/>
</dbReference>
<dbReference type="GO" id="GO:0005886">
    <property type="term" value="C:plasma membrane"/>
    <property type="evidence" value="ECO:0000318"/>
    <property type="project" value="GO_Central"/>
</dbReference>
<dbReference type="Gene3D" id="3.60.10.10">
    <property type="entry name" value="Endonuclease/exonuclease/phosphatase"/>
    <property type="match status" value="1"/>
</dbReference>
<dbReference type="SUPFAM" id="SSF56219">
    <property type="entry name" value="DNase I-like"/>
    <property type="match status" value="1"/>
</dbReference>
<evidence type="ECO:0000256" key="2">
    <source>
        <dbReference type="SAM" id="Phobius"/>
    </source>
</evidence>
<dbReference type="RefSeq" id="XP_009027095.1">
    <property type="nucleotide sequence ID" value="XM_009028847.1"/>
</dbReference>
<feature type="region of interest" description="Disordered" evidence="1">
    <location>
        <begin position="207"/>
        <end position="284"/>
    </location>
</feature>
<accession>T1FVC3</accession>